<feature type="domain" description="FHA" evidence="1">
    <location>
        <begin position="28"/>
        <end position="78"/>
    </location>
</feature>
<dbReference type="Proteomes" id="UP000198773">
    <property type="component" value="Unassembled WGS sequence"/>
</dbReference>
<dbReference type="InterPro" id="IPR046883">
    <property type="entry name" value="T6SS_FHA_C"/>
</dbReference>
<dbReference type="PROSITE" id="PS50006">
    <property type="entry name" value="FHA_DOMAIN"/>
    <property type="match status" value="1"/>
</dbReference>
<dbReference type="SUPFAM" id="SSF49879">
    <property type="entry name" value="SMAD/FHA domain"/>
    <property type="match status" value="1"/>
</dbReference>
<dbReference type="Pfam" id="PF00498">
    <property type="entry name" value="FHA"/>
    <property type="match status" value="1"/>
</dbReference>
<dbReference type="AlphaFoldDB" id="A0A1H3Z4E5"/>
<dbReference type="SMART" id="SM00240">
    <property type="entry name" value="FHA"/>
    <property type="match status" value="1"/>
</dbReference>
<sequence length="418" mass="45870">MWLELSVVSYHRLSPRLKTVMRFEASGGTIGRSEQASWQLADPERIVSGLHASVGSDGQGFYIEDLSTNGLFINNSSELIGKGNRRFLKLHDTLLLGDYELQVSAIELRQTADSTAAPGHARHGEVAAVGAPFSAASSGADFHGVMMSEAAPLVVHSSHDAVDSQLDDFFHVQPLIPDDWSNDIDQHPSSSGQSAELAFSAVTIPLDGAASGMPETDDAFSVSEQKKIQAFMDGLQLTPEQMQLLNHSEHSWQQLGEALRASLDGLMAMMRARSKVKNSLRVNQTTFQARENNPLKFSASFEDVFHTLFASSNTGFLTPKQAVHSAFQDMSKHEVALLDASRAAMQALLTRISPESIRRKDVGSGVLDKLSSLHAKARHWAIYELYHQELTEQLAKNTQRGFSDDFIDAYEQSIKSVE</sequence>
<keyword evidence="3" id="KW-1185">Reference proteome</keyword>
<evidence type="ECO:0000313" key="3">
    <source>
        <dbReference type="Proteomes" id="UP000198773"/>
    </source>
</evidence>
<dbReference type="OrthoDB" id="273564at2"/>
<dbReference type="RefSeq" id="WP_091339676.1">
    <property type="nucleotide sequence ID" value="NZ_FNRM01000002.1"/>
</dbReference>
<accession>A0A1H3Z4E5</accession>
<reference evidence="2 3" key="1">
    <citation type="submission" date="2016-10" db="EMBL/GenBank/DDBJ databases">
        <authorList>
            <person name="de Groot N.N."/>
        </authorList>
    </citation>
    <scope>NUCLEOTIDE SEQUENCE [LARGE SCALE GENOMIC DNA]</scope>
    <source>
        <strain evidence="2 3">CGMCC 1.3430</strain>
    </source>
</reference>
<dbReference type="Gene3D" id="2.60.200.20">
    <property type="match status" value="1"/>
</dbReference>
<dbReference type="CDD" id="cd00060">
    <property type="entry name" value="FHA"/>
    <property type="match status" value="1"/>
</dbReference>
<dbReference type="InterPro" id="IPR017735">
    <property type="entry name" value="T6SS_FHA"/>
</dbReference>
<dbReference type="STRING" id="152573.SAMN04488051_10222"/>
<dbReference type="EMBL" id="FNRM01000002">
    <property type="protein sequence ID" value="SEA18567.1"/>
    <property type="molecule type" value="Genomic_DNA"/>
</dbReference>
<protein>
    <submittedName>
        <fullName evidence="2">FHA domain protein</fullName>
    </submittedName>
</protein>
<gene>
    <name evidence="2" type="ORF">SAMN04488051_10222</name>
</gene>
<name>A0A1H3Z4E5_ALKAM</name>
<evidence type="ECO:0000259" key="1">
    <source>
        <dbReference type="PROSITE" id="PS50006"/>
    </source>
</evidence>
<dbReference type="Pfam" id="PF20232">
    <property type="entry name" value="T6SS_FHA_C"/>
    <property type="match status" value="1"/>
</dbReference>
<dbReference type="InterPro" id="IPR008984">
    <property type="entry name" value="SMAD_FHA_dom_sf"/>
</dbReference>
<evidence type="ECO:0000313" key="2">
    <source>
        <dbReference type="EMBL" id="SEA18567.1"/>
    </source>
</evidence>
<dbReference type="InterPro" id="IPR000253">
    <property type="entry name" value="FHA_dom"/>
</dbReference>
<dbReference type="NCBIfam" id="TIGR03354">
    <property type="entry name" value="VI_FHA"/>
    <property type="match status" value="1"/>
</dbReference>
<proteinExistence type="predicted"/>
<organism evidence="2 3">
    <name type="scientific">Alkalimonas amylolytica</name>
    <dbReference type="NCBI Taxonomy" id="152573"/>
    <lineage>
        <taxon>Bacteria</taxon>
        <taxon>Pseudomonadati</taxon>
        <taxon>Pseudomonadota</taxon>
        <taxon>Gammaproteobacteria</taxon>
        <taxon>Alkalimonas</taxon>
    </lineage>
</organism>